<organism evidence="2 3">
    <name type="scientific">Arthrobotrys musiformis</name>
    <dbReference type="NCBI Taxonomy" id="47236"/>
    <lineage>
        <taxon>Eukaryota</taxon>
        <taxon>Fungi</taxon>
        <taxon>Dikarya</taxon>
        <taxon>Ascomycota</taxon>
        <taxon>Pezizomycotina</taxon>
        <taxon>Orbiliomycetes</taxon>
        <taxon>Orbiliales</taxon>
        <taxon>Orbiliaceae</taxon>
        <taxon>Arthrobotrys</taxon>
    </lineage>
</organism>
<feature type="region of interest" description="Disordered" evidence="1">
    <location>
        <begin position="566"/>
        <end position="648"/>
    </location>
</feature>
<feature type="compositionally biased region" description="Low complexity" evidence="1">
    <location>
        <begin position="79"/>
        <end position="89"/>
    </location>
</feature>
<sequence>MSTANGEDNHMSVGNKSPKPVSASSTSPTNSNKGRNHRRASPEASVSLRHGITSTSAADPNRVFAIPPTLPHGSPASRKSPAPLSSHSPSSRHKKHAARQLQQSHGRVVGAAGVAAEEEPHQLLANEADRESVVNSSASGSNDRSVPEDWFKSLNTNVGDFNQPNIADGDSPYYLPSEKQRKQRHQPNPTVRAAVASAGASATRTGGIILGNSSTNPSRLAPNPSYPPMPPTQDSEDESDVYRSVIDDLTIKNKKLKKKLRKMERLHCNELDEEKLFEVRCYGLPPSRKQELQELLQNFAAGMDGNGRVYETKRSDAISNANATSSTNPSSSSLLQNTDSAYATETRMTSLDGAPGDATKANAPNAAQAKAKPKRGLGSSLHPDTRPMQFANERARMNMVVKRLEQVFTGSDALQSELGKSQLQQELAVAAAAENYDTAVSEVLADSGDEDDRREAAMMSHQQDDDLTKEKNQDQKSIFDTSHQRPTRPMDLDPNRGQIAADNVEYLEHLSFPSSHKNHRPASAGDISGWVYLNLINNMAQIHTLHVSLQFIKKAIRAMSDKLELSPDGNKVRWKGGLTGTKLSSEGDSSSGMGDSSNGESSPGEGSSGLKSKSNLTSEEKPGAKAVSAKDAKTRVSPTSSSMPTPSAYNIDAFRYRPLIFHSLSTQKSHSSDPSEQGGSESSSETDTNNSGGPAPILESGSNVGISDIVKFAPIDGAIIYFGGAPFCTDLSAQVVFREGGHAFVRSGDGKNYDRFVEEPVGPPAPPSIGDDSISLDPRPLSKFDWSSQDIEMGLTEYSEETLPKFTSIIPPVADQPQTPITSPYPFEISGIGGVRSEDNFVVSVKTVQRTVPVRKSRFRKNGVIRHFIPPETLSQFLGDDSSTSEVGFESEIVHAELTNLQPSKLPDPVFAFYLSENSSDPFASTSDEPYESHFAYNIESDSRSSGEGIPSFYSPEIGDHSPMDLDAEGEAATDGNPLAPLSVVATAGSEDGSIAGSTKHNQILRSLDDMDIGPI</sequence>
<gene>
    <name evidence="2" type="ORF">TWF481_004021</name>
</gene>
<evidence type="ECO:0008006" key="4">
    <source>
        <dbReference type="Google" id="ProtNLM"/>
    </source>
</evidence>
<dbReference type="AlphaFoldDB" id="A0AAV9WIB3"/>
<accession>A0AAV9WIB3</accession>
<feature type="region of interest" description="Disordered" evidence="1">
    <location>
        <begin position="448"/>
        <end position="496"/>
    </location>
</feature>
<feature type="compositionally biased region" description="Low complexity" evidence="1">
    <location>
        <begin position="637"/>
        <end position="647"/>
    </location>
</feature>
<dbReference type="GO" id="GO:0007623">
    <property type="term" value="P:circadian rhythm"/>
    <property type="evidence" value="ECO:0007669"/>
    <property type="project" value="InterPro"/>
</dbReference>
<feature type="compositionally biased region" description="Basic and acidic residues" evidence="1">
    <location>
        <begin position="451"/>
        <end position="474"/>
    </location>
</feature>
<keyword evidence="3" id="KW-1185">Reference proteome</keyword>
<feature type="compositionally biased region" description="Polar residues" evidence="1">
    <location>
        <begin position="153"/>
        <end position="165"/>
    </location>
</feature>
<feature type="compositionally biased region" description="Low complexity" evidence="1">
    <location>
        <begin position="672"/>
        <end position="693"/>
    </location>
</feature>
<dbReference type="EMBL" id="JAVHJL010000002">
    <property type="protein sequence ID" value="KAK6509262.1"/>
    <property type="molecule type" value="Genomic_DNA"/>
</dbReference>
<dbReference type="InterPro" id="IPR018554">
    <property type="entry name" value="FRQ"/>
</dbReference>
<proteinExistence type="predicted"/>
<name>A0AAV9WIB3_9PEZI</name>
<feature type="compositionally biased region" description="Low complexity" evidence="1">
    <location>
        <begin position="358"/>
        <end position="370"/>
    </location>
</feature>
<feature type="region of interest" description="Disordered" evidence="1">
    <location>
        <begin position="1"/>
        <end position="240"/>
    </location>
</feature>
<feature type="region of interest" description="Disordered" evidence="1">
    <location>
        <begin position="939"/>
        <end position="979"/>
    </location>
</feature>
<dbReference type="GO" id="GO:0005737">
    <property type="term" value="C:cytoplasm"/>
    <property type="evidence" value="ECO:0007669"/>
    <property type="project" value="InterPro"/>
</dbReference>
<dbReference type="Pfam" id="PF09421">
    <property type="entry name" value="FRQ"/>
    <property type="match status" value="2"/>
</dbReference>
<protein>
    <recommendedName>
        <fullName evidence="4">Frequency clock protein</fullName>
    </recommendedName>
</protein>
<dbReference type="Proteomes" id="UP001370758">
    <property type="component" value="Unassembled WGS sequence"/>
</dbReference>
<feature type="compositionally biased region" description="Polar residues" evidence="1">
    <location>
        <begin position="22"/>
        <end position="33"/>
    </location>
</feature>
<reference evidence="2 3" key="1">
    <citation type="submission" date="2023-08" db="EMBL/GenBank/DDBJ databases">
        <authorList>
            <person name="Palmer J.M."/>
        </authorList>
    </citation>
    <scope>NUCLEOTIDE SEQUENCE [LARGE SCALE GENOMIC DNA]</scope>
    <source>
        <strain evidence="2 3">TWF481</strain>
    </source>
</reference>
<comment type="caution">
    <text evidence="2">The sequence shown here is derived from an EMBL/GenBank/DDBJ whole genome shotgun (WGS) entry which is preliminary data.</text>
</comment>
<feature type="compositionally biased region" description="Basic and acidic residues" evidence="1">
    <location>
        <begin position="618"/>
        <end position="634"/>
    </location>
</feature>
<feature type="compositionally biased region" description="Polar residues" evidence="1">
    <location>
        <begin position="133"/>
        <end position="144"/>
    </location>
</feature>
<evidence type="ECO:0000313" key="3">
    <source>
        <dbReference type="Proteomes" id="UP001370758"/>
    </source>
</evidence>
<evidence type="ECO:0000313" key="2">
    <source>
        <dbReference type="EMBL" id="KAK6509262.1"/>
    </source>
</evidence>
<feature type="region of interest" description="Disordered" evidence="1">
    <location>
        <begin position="349"/>
        <end position="387"/>
    </location>
</feature>
<feature type="compositionally biased region" description="Low complexity" evidence="1">
    <location>
        <begin position="584"/>
        <end position="617"/>
    </location>
</feature>
<dbReference type="GO" id="GO:0006355">
    <property type="term" value="P:regulation of DNA-templated transcription"/>
    <property type="evidence" value="ECO:0007669"/>
    <property type="project" value="InterPro"/>
</dbReference>
<evidence type="ECO:0000256" key="1">
    <source>
        <dbReference type="SAM" id="MobiDB-lite"/>
    </source>
</evidence>
<feature type="region of interest" description="Disordered" evidence="1">
    <location>
        <begin position="666"/>
        <end position="700"/>
    </location>
</feature>
<dbReference type="GO" id="GO:0005634">
    <property type="term" value="C:nucleus"/>
    <property type="evidence" value="ECO:0007669"/>
    <property type="project" value="InterPro"/>
</dbReference>
<feature type="compositionally biased region" description="Low complexity" evidence="1">
    <location>
        <begin position="106"/>
        <end position="115"/>
    </location>
</feature>
<feature type="compositionally biased region" description="Low complexity" evidence="1">
    <location>
        <begin position="190"/>
        <end position="207"/>
    </location>
</feature>